<dbReference type="CDD" id="cd01821">
    <property type="entry name" value="Rhamnogalacturan_acetylesterase_like"/>
    <property type="match status" value="1"/>
</dbReference>
<feature type="chain" id="PRO_5046536079" evidence="3">
    <location>
        <begin position="28"/>
        <end position="294"/>
    </location>
</feature>
<keyword evidence="2" id="KW-0378">Hydrolase</keyword>
<organism evidence="5 6">
    <name type="scientific">Kineococcus glutinatus</name>
    <dbReference type="NCBI Taxonomy" id="1070872"/>
    <lineage>
        <taxon>Bacteria</taxon>
        <taxon>Bacillati</taxon>
        <taxon>Actinomycetota</taxon>
        <taxon>Actinomycetes</taxon>
        <taxon>Kineosporiales</taxon>
        <taxon>Kineosporiaceae</taxon>
        <taxon>Kineococcus</taxon>
    </lineage>
</organism>
<dbReference type="InterPro" id="IPR037459">
    <property type="entry name" value="RhgT-like"/>
</dbReference>
<name>A0ABP9HPR2_9ACTN</name>
<protein>
    <submittedName>
        <fullName evidence="5">Rhamnogalacturonan acetylesterase</fullName>
    </submittedName>
</protein>
<dbReference type="SUPFAM" id="SSF52266">
    <property type="entry name" value="SGNH hydrolase"/>
    <property type="match status" value="1"/>
</dbReference>
<keyword evidence="3" id="KW-0732">Signal</keyword>
<dbReference type="InterPro" id="IPR013830">
    <property type="entry name" value="SGNH_hydro"/>
</dbReference>
<proteinExistence type="inferred from homology"/>
<evidence type="ECO:0000256" key="3">
    <source>
        <dbReference type="SAM" id="SignalP"/>
    </source>
</evidence>
<dbReference type="Proteomes" id="UP001501195">
    <property type="component" value="Unassembled WGS sequence"/>
</dbReference>
<dbReference type="RefSeq" id="WP_345711940.1">
    <property type="nucleotide sequence ID" value="NZ_BAABIL010000208.1"/>
</dbReference>
<dbReference type="Gene3D" id="3.40.50.1110">
    <property type="entry name" value="SGNH hydrolase"/>
    <property type="match status" value="1"/>
</dbReference>
<dbReference type="Pfam" id="PF13472">
    <property type="entry name" value="Lipase_GDSL_2"/>
    <property type="match status" value="1"/>
</dbReference>
<reference evidence="6" key="1">
    <citation type="journal article" date="2019" name="Int. J. Syst. Evol. Microbiol.">
        <title>The Global Catalogue of Microorganisms (GCM) 10K type strain sequencing project: providing services to taxonomists for standard genome sequencing and annotation.</title>
        <authorList>
            <consortium name="The Broad Institute Genomics Platform"/>
            <consortium name="The Broad Institute Genome Sequencing Center for Infectious Disease"/>
            <person name="Wu L."/>
            <person name="Ma J."/>
        </authorList>
    </citation>
    <scope>NUCLEOTIDE SEQUENCE [LARGE SCALE GENOMIC DNA]</scope>
    <source>
        <strain evidence="6">JCM 18126</strain>
    </source>
</reference>
<dbReference type="PROSITE" id="PS51318">
    <property type="entry name" value="TAT"/>
    <property type="match status" value="1"/>
</dbReference>
<sequence length="294" mass="30935">MTTSRRTALSLLPAAAALALGAQPAAATAPRAGSARGRGRRHPAILVSGDSTAATYAAHEAPRAGWGQALEVFLPPVVAVRNHAWSGASTKSFADSGRLDRLLAEVCEGDVVLVSFGHNDSKQEDPARYTDPWGTYQQHLARFADGARARGGVPVVVTPVERRRFDADGRARESHGDYPAAARALAAREGIALVDLTALSLQLWNSLGPDGTTSAFLHLAPGESANHPAGVVDNTHFRAAGAIELARTVASELDRQRIVRPGTVVGLHRQHVPEDALTWPAQRPAEVAPPAALP</sequence>
<comment type="similarity">
    <text evidence="1">Belongs to the 'GDSL' lipolytic enzyme family.</text>
</comment>
<keyword evidence="6" id="KW-1185">Reference proteome</keyword>
<comment type="caution">
    <text evidence="5">The sequence shown here is derived from an EMBL/GenBank/DDBJ whole genome shotgun (WGS) entry which is preliminary data.</text>
</comment>
<dbReference type="InterPro" id="IPR036514">
    <property type="entry name" value="SGNH_hydro_sf"/>
</dbReference>
<accession>A0ABP9HPR2</accession>
<dbReference type="PANTHER" id="PTHR43695">
    <property type="entry name" value="PUTATIVE (AFU_ORTHOLOGUE AFUA_2G17250)-RELATED"/>
    <property type="match status" value="1"/>
</dbReference>
<evidence type="ECO:0000256" key="1">
    <source>
        <dbReference type="ARBA" id="ARBA00008668"/>
    </source>
</evidence>
<feature type="domain" description="SGNH hydrolase-type esterase" evidence="4">
    <location>
        <begin position="49"/>
        <end position="218"/>
    </location>
</feature>
<dbReference type="InterPro" id="IPR006311">
    <property type="entry name" value="TAT_signal"/>
</dbReference>
<evidence type="ECO:0000259" key="4">
    <source>
        <dbReference type="Pfam" id="PF13472"/>
    </source>
</evidence>
<dbReference type="PANTHER" id="PTHR43695:SF1">
    <property type="entry name" value="RHAMNOGALACTURONAN ACETYLESTERASE"/>
    <property type="match status" value="1"/>
</dbReference>
<gene>
    <name evidence="5" type="ORF">GCM10023225_16150</name>
</gene>
<dbReference type="EMBL" id="BAABIL010000208">
    <property type="protein sequence ID" value="GAA4975830.1"/>
    <property type="molecule type" value="Genomic_DNA"/>
</dbReference>
<evidence type="ECO:0000313" key="6">
    <source>
        <dbReference type="Proteomes" id="UP001501195"/>
    </source>
</evidence>
<evidence type="ECO:0000313" key="5">
    <source>
        <dbReference type="EMBL" id="GAA4975830.1"/>
    </source>
</evidence>
<feature type="signal peptide" evidence="3">
    <location>
        <begin position="1"/>
        <end position="27"/>
    </location>
</feature>
<evidence type="ECO:0000256" key="2">
    <source>
        <dbReference type="ARBA" id="ARBA00022801"/>
    </source>
</evidence>